<accession>A0ABP8JLF4</accession>
<dbReference type="Gene3D" id="3.30.70.3040">
    <property type="match status" value="1"/>
</dbReference>
<gene>
    <name evidence="16" type="primary">ftsX</name>
    <name evidence="16" type="ORF">GCM10023167_21180</name>
</gene>
<comment type="similarity">
    <text evidence="3 12">Belongs to the ABC-4 integral membrane protein family. FtsX subfamily.</text>
</comment>
<keyword evidence="9 13" id="KW-1133">Transmembrane helix</keyword>
<comment type="subcellular location">
    <subcellularLocation>
        <location evidence="2">Cell membrane</location>
        <topology evidence="2">Multi-pass membrane protein</topology>
    </subcellularLocation>
</comment>
<evidence type="ECO:0000256" key="7">
    <source>
        <dbReference type="ARBA" id="ARBA00022618"/>
    </source>
</evidence>
<feature type="transmembrane region" description="Helical" evidence="13">
    <location>
        <begin position="234"/>
        <end position="256"/>
    </location>
</feature>
<evidence type="ECO:0000256" key="11">
    <source>
        <dbReference type="ARBA" id="ARBA00023306"/>
    </source>
</evidence>
<dbReference type="PIRSF" id="PIRSF003097">
    <property type="entry name" value="FtsX"/>
    <property type="match status" value="1"/>
</dbReference>
<evidence type="ECO:0000256" key="13">
    <source>
        <dbReference type="SAM" id="Phobius"/>
    </source>
</evidence>
<reference evidence="17" key="1">
    <citation type="journal article" date="2019" name="Int. J. Syst. Evol. Microbiol.">
        <title>The Global Catalogue of Microorganisms (GCM) 10K type strain sequencing project: providing services to taxonomists for standard genome sequencing and annotation.</title>
        <authorList>
            <consortium name="The Broad Institute Genomics Platform"/>
            <consortium name="The Broad Institute Genome Sequencing Center for Infectious Disease"/>
            <person name="Wu L."/>
            <person name="Ma J."/>
        </authorList>
    </citation>
    <scope>NUCLEOTIDE SEQUENCE [LARGE SCALE GENOMIC DNA]</scope>
    <source>
        <strain evidence="17">JCM 17808</strain>
    </source>
</reference>
<dbReference type="PANTHER" id="PTHR47755:SF1">
    <property type="entry name" value="CELL DIVISION PROTEIN FTSX"/>
    <property type="match status" value="1"/>
</dbReference>
<keyword evidence="17" id="KW-1185">Reference proteome</keyword>
<feature type="transmembrane region" description="Helical" evidence="13">
    <location>
        <begin position="177"/>
        <end position="201"/>
    </location>
</feature>
<feature type="transmembrane region" description="Helical" evidence="13">
    <location>
        <begin position="21"/>
        <end position="45"/>
    </location>
</feature>
<evidence type="ECO:0000256" key="4">
    <source>
        <dbReference type="ARBA" id="ARBA00011160"/>
    </source>
</evidence>
<dbReference type="InterPro" id="IPR040690">
    <property type="entry name" value="FtsX_ECD"/>
</dbReference>
<evidence type="ECO:0000256" key="3">
    <source>
        <dbReference type="ARBA" id="ARBA00007379"/>
    </source>
</evidence>
<evidence type="ECO:0000256" key="5">
    <source>
        <dbReference type="ARBA" id="ARBA00021907"/>
    </source>
</evidence>
<evidence type="ECO:0000256" key="1">
    <source>
        <dbReference type="ARBA" id="ARBA00003552"/>
    </source>
</evidence>
<evidence type="ECO:0000313" key="16">
    <source>
        <dbReference type="EMBL" id="GAA4392708.1"/>
    </source>
</evidence>
<dbReference type="EMBL" id="BAABGL010000015">
    <property type="protein sequence ID" value="GAA4392708.1"/>
    <property type="molecule type" value="Genomic_DNA"/>
</dbReference>
<keyword evidence="7 12" id="KW-0132">Cell division</keyword>
<evidence type="ECO:0000256" key="12">
    <source>
        <dbReference type="PIRNR" id="PIRNR003097"/>
    </source>
</evidence>
<dbReference type="Proteomes" id="UP001500642">
    <property type="component" value="Unassembled WGS sequence"/>
</dbReference>
<keyword evidence="6 12" id="KW-1003">Cell membrane</keyword>
<comment type="subunit">
    <text evidence="4">Forms a membrane-associated complex with FtsE.</text>
</comment>
<evidence type="ECO:0000313" key="17">
    <source>
        <dbReference type="Proteomes" id="UP001500642"/>
    </source>
</evidence>
<protein>
    <recommendedName>
        <fullName evidence="5 12">Cell division protein FtsX</fullName>
    </recommendedName>
</protein>
<dbReference type="RefSeq" id="WP_247422987.1">
    <property type="nucleotide sequence ID" value="NZ_BAABGL010000015.1"/>
</dbReference>
<dbReference type="Pfam" id="PF02687">
    <property type="entry name" value="FtsX"/>
    <property type="match status" value="1"/>
</dbReference>
<dbReference type="NCBIfam" id="NF038346">
    <property type="entry name" value="FtsX_actino"/>
    <property type="match status" value="1"/>
</dbReference>
<keyword evidence="11 12" id="KW-0131">Cell cycle</keyword>
<comment type="function">
    <text evidence="1">Part of the ABC transporter FtsEX involved in cellular division.</text>
</comment>
<proteinExistence type="inferred from homology"/>
<evidence type="ECO:0000256" key="2">
    <source>
        <dbReference type="ARBA" id="ARBA00004651"/>
    </source>
</evidence>
<comment type="caution">
    <text evidence="16">The sequence shown here is derived from an EMBL/GenBank/DDBJ whole genome shotgun (WGS) entry which is preliminary data.</text>
</comment>
<feature type="domain" description="ABC3 transporter permease C-terminal" evidence="14">
    <location>
        <begin position="184"/>
        <end position="302"/>
    </location>
</feature>
<evidence type="ECO:0000259" key="14">
    <source>
        <dbReference type="Pfam" id="PF02687"/>
    </source>
</evidence>
<dbReference type="PANTHER" id="PTHR47755">
    <property type="entry name" value="CELL DIVISION PROTEIN FTSX"/>
    <property type="match status" value="1"/>
</dbReference>
<keyword evidence="8 13" id="KW-0812">Transmembrane</keyword>
<name>A0ABP8JLF4_9MICO</name>
<dbReference type="Pfam" id="PF18075">
    <property type="entry name" value="FtsX_ECD"/>
    <property type="match status" value="1"/>
</dbReference>
<evidence type="ECO:0000256" key="8">
    <source>
        <dbReference type="ARBA" id="ARBA00022692"/>
    </source>
</evidence>
<evidence type="ECO:0000256" key="6">
    <source>
        <dbReference type="ARBA" id="ARBA00022475"/>
    </source>
</evidence>
<dbReference type="InterPro" id="IPR003838">
    <property type="entry name" value="ABC3_permease_C"/>
</dbReference>
<organism evidence="16 17">
    <name type="scientific">Brevibacterium pityocampae</name>
    <dbReference type="NCBI Taxonomy" id="506594"/>
    <lineage>
        <taxon>Bacteria</taxon>
        <taxon>Bacillati</taxon>
        <taxon>Actinomycetota</taxon>
        <taxon>Actinomycetes</taxon>
        <taxon>Micrococcales</taxon>
        <taxon>Brevibacteriaceae</taxon>
        <taxon>Brevibacterium</taxon>
    </lineage>
</organism>
<feature type="domain" description="FtsX extracellular" evidence="15">
    <location>
        <begin position="56"/>
        <end position="161"/>
    </location>
</feature>
<dbReference type="InterPro" id="IPR004513">
    <property type="entry name" value="FtsX"/>
</dbReference>
<evidence type="ECO:0000259" key="15">
    <source>
        <dbReference type="Pfam" id="PF18075"/>
    </source>
</evidence>
<sequence>MRLSFIFSEVLVGLKRNVSMVLSVVLVTFVSLLFVGSAILLQMQINGMKDYWYDRVQVALFLCPPDSEAPTCAAGEATTEQKDAIRAALDGQDLAPYVEEVHFEDRAMAHQLFEEQFEGTSLAGTIPEDQMQESFRIKLTDAEQYEIIDEYFSATPGVEEVVDQNQLLDQLFSIMNVATAIALAIAVIMLLCAVLLIATTIRLSAYSRRRETGIMRLVGASNAFIQMPFILEGVIAAVIGALLAALALGLVVQFGVQGWLQDQAASFELISLGDVLLVAPVLVVIGILMAGVSSVLTLRRYMKV</sequence>
<keyword evidence="10 12" id="KW-0472">Membrane</keyword>
<dbReference type="InterPro" id="IPR047929">
    <property type="entry name" value="FtsX_actino"/>
</dbReference>
<feature type="transmembrane region" description="Helical" evidence="13">
    <location>
        <begin position="276"/>
        <end position="298"/>
    </location>
</feature>
<evidence type="ECO:0000256" key="9">
    <source>
        <dbReference type="ARBA" id="ARBA00022989"/>
    </source>
</evidence>
<evidence type="ECO:0000256" key="10">
    <source>
        <dbReference type="ARBA" id="ARBA00023136"/>
    </source>
</evidence>